<evidence type="ECO:0000256" key="5">
    <source>
        <dbReference type="ARBA" id="ARBA00022898"/>
    </source>
</evidence>
<dbReference type="Pfam" id="PF00155">
    <property type="entry name" value="Aminotran_1_2"/>
    <property type="match status" value="1"/>
</dbReference>
<evidence type="ECO:0000313" key="7">
    <source>
        <dbReference type="EMBL" id="HIW95583.1"/>
    </source>
</evidence>
<name>A0A9D1RWI2_9CORY</name>
<dbReference type="AlphaFoldDB" id="A0A9D1RWI2"/>
<dbReference type="InterPro" id="IPR015422">
    <property type="entry name" value="PyrdxlP-dep_Trfase_small"/>
</dbReference>
<dbReference type="GO" id="GO:0016212">
    <property type="term" value="F:kynurenine-oxoglutarate transaminase activity"/>
    <property type="evidence" value="ECO:0007669"/>
    <property type="project" value="TreeGrafter"/>
</dbReference>
<dbReference type="InterPro" id="IPR015424">
    <property type="entry name" value="PyrdxlP-dep_Trfase"/>
</dbReference>
<dbReference type="SUPFAM" id="SSF53383">
    <property type="entry name" value="PLP-dependent transferases"/>
    <property type="match status" value="1"/>
</dbReference>
<evidence type="ECO:0000256" key="4">
    <source>
        <dbReference type="ARBA" id="ARBA00022679"/>
    </source>
</evidence>
<organism evidence="7 8">
    <name type="scientific">Candidatus Corynebacterium gallistercoris</name>
    <dbReference type="NCBI Taxonomy" id="2838530"/>
    <lineage>
        <taxon>Bacteria</taxon>
        <taxon>Bacillati</taxon>
        <taxon>Actinomycetota</taxon>
        <taxon>Actinomycetes</taxon>
        <taxon>Mycobacteriales</taxon>
        <taxon>Corynebacteriaceae</taxon>
        <taxon>Corynebacterium</taxon>
    </lineage>
</organism>
<dbReference type="GO" id="GO:0005737">
    <property type="term" value="C:cytoplasm"/>
    <property type="evidence" value="ECO:0007669"/>
    <property type="project" value="TreeGrafter"/>
</dbReference>
<dbReference type="CDD" id="cd00609">
    <property type="entry name" value="AAT_like"/>
    <property type="match status" value="1"/>
</dbReference>
<comment type="similarity">
    <text evidence="2">Belongs to the class-I pyridoxal-phosphate-dependent aminotransferase family.</text>
</comment>
<comment type="cofactor">
    <cofactor evidence="1">
        <name>pyridoxal 5'-phosphate</name>
        <dbReference type="ChEBI" id="CHEBI:597326"/>
    </cofactor>
</comment>
<keyword evidence="3 7" id="KW-0032">Aminotransferase</keyword>
<dbReference type="PANTHER" id="PTHR43807">
    <property type="entry name" value="FI04487P"/>
    <property type="match status" value="1"/>
</dbReference>
<keyword evidence="5" id="KW-0663">Pyridoxal phosphate</keyword>
<keyword evidence="4" id="KW-0808">Transferase</keyword>
<feature type="domain" description="Aminotransferase class I/classII large" evidence="6">
    <location>
        <begin position="37"/>
        <end position="402"/>
    </location>
</feature>
<dbReference type="InterPro" id="IPR051326">
    <property type="entry name" value="Kynurenine-oxoglutarate_AT"/>
</dbReference>
<evidence type="ECO:0000256" key="1">
    <source>
        <dbReference type="ARBA" id="ARBA00001933"/>
    </source>
</evidence>
<accession>A0A9D1RWI2</accession>
<evidence type="ECO:0000256" key="2">
    <source>
        <dbReference type="ARBA" id="ARBA00007441"/>
    </source>
</evidence>
<dbReference type="Proteomes" id="UP000824189">
    <property type="component" value="Unassembled WGS sequence"/>
</dbReference>
<dbReference type="GO" id="GO:0030170">
    <property type="term" value="F:pyridoxal phosphate binding"/>
    <property type="evidence" value="ECO:0007669"/>
    <property type="project" value="InterPro"/>
</dbReference>
<evidence type="ECO:0000313" key="8">
    <source>
        <dbReference type="Proteomes" id="UP000824189"/>
    </source>
</evidence>
<dbReference type="EMBL" id="DXFZ01000043">
    <property type="protein sequence ID" value="HIW95583.1"/>
    <property type="molecule type" value="Genomic_DNA"/>
</dbReference>
<dbReference type="PANTHER" id="PTHR43807:SF20">
    <property type="entry name" value="FI04487P"/>
    <property type="match status" value="1"/>
</dbReference>
<evidence type="ECO:0000259" key="6">
    <source>
        <dbReference type="Pfam" id="PF00155"/>
    </source>
</evidence>
<dbReference type="InterPro" id="IPR004839">
    <property type="entry name" value="Aminotransferase_I/II_large"/>
</dbReference>
<evidence type="ECO:0000256" key="3">
    <source>
        <dbReference type="ARBA" id="ARBA00022576"/>
    </source>
</evidence>
<protein>
    <submittedName>
        <fullName evidence="7">Aminotransferase class I/II-fold pyridoxal phosphate-dependent enzyme</fullName>
    </submittedName>
</protein>
<reference evidence="7" key="2">
    <citation type="submission" date="2021-04" db="EMBL/GenBank/DDBJ databases">
        <authorList>
            <person name="Gilroy R."/>
        </authorList>
    </citation>
    <scope>NUCLEOTIDE SEQUENCE</scope>
    <source>
        <strain evidence="7">4376</strain>
    </source>
</reference>
<comment type="caution">
    <text evidence="7">The sequence shown here is derived from an EMBL/GenBank/DDBJ whole genome shotgun (WGS) entry which is preliminary data.</text>
</comment>
<dbReference type="InterPro" id="IPR015421">
    <property type="entry name" value="PyrdxlP-dep_Trfase_major"/>
</dbReference>
<dbReference type="Gene3D" id="3.40.640.10">
    <property type="entry name" value="Type I PLP-dependent aspartate aminotransferase-like (Major domain)"/>
    <property type="match status" value="1"/>
</dbReference>
<dbReference type="FunFam" id="3.40.640.10:FF:000024">
    <property type="entry name" value="Kynurenine--oxoglutarate transaminase 3"/>
    <property type="match status" value="1"/>
</dbReference>
<proteinExistence type="inferred from homology"/>
<dbReference type="Gene3D" id="3.90.1150.10">
    <property type="entry name" value="Aspartate Aminotransferase, domain 1"/>
    <property type="match status" value="1"/>
</dbReference>
<gene>
    <name evidence="7" type="ORF">H9867_03735</name>
</gene>
<reference evidence="7" key="1">
    <citation type="journal article" date="2021" name="PeerJ">
        <title>Extensive microbial diversity within the chicken gut microbiome revealed by metagenomics and culture.</title>
        <authorList>
            <person name="Gilroy R."/>
            <person name="Ravi A."/>
            <person name="Getino M."/>
            <person name="Pursley I."/>
            <person name="Horton D.L."/>
            <person name="Alikhan N.F."/>
            <person name="Baker D."/>
            <person name="Gharbi K."/>
            <person name="Hall N."/>
            <person name="Watson M."/>
            <person name="Adriaenssens E.M."/>
            <person name="Foster-Nyarko E."/>
            <person name="Jarju S."/>
            <person name="Secka A."/>
            <person name="Antonio M."/>
            <person name="Oren A."/>
            <person name="Chaudhuri R.R."/>
            <person name="La Ragione R."/>
            <person name="Hildebrand F."/>
            <person name="Pallen M.J."/>
        </authorList>
    </citation>
    <scope>NUCLEOTIDE SEQUENCE</scope>
    <source>
        <strain evidence="7">4376</strain>
    </source>
</reference>
<sequence>MTEQTSFTFSPAARVAGSSDSIFATMSALAAQHGAANLGQGFPDEDGPQEMLDLAAELVHTPGKTLNQYGPGRGLEGLRAAIAEDRQRRYGHHLDPATEIVVTVGATEALAATILAVINPGDELVALEPTYDSYPAAVTMAGGTLRQVPLRREDATEDQGEGQGWALDREALAAAITDKTRALLINTPHNPTGTVLGREDLEFVADLVRGTKILVITDEVYERLVFTGRHIPFATLPGMAERTITISSAAKTFNVTGWKIGWAMGPAPLINAVFQAKQYLSFVGATPFQPAVAWALENAGEWSDEWLETLRHRKEQLESAFAELGMDILATAGTYFLITDITPAFPGESAEKFCKRLPKDAGVVGIPVSPFMSPEHADQVSTLVRWTFCKNQETLDTAVERLRAFARTA</sequence>